<feature type="compositionally biased region" description="Low complexity" evidence="2">
    <location>
        <begin position="1041"/>
        <end position="1081"/>
    </location>
</feature>
<name>A0A2T0N955_9ACTN</name>
<evidence type="ECO:0000256" key="2">
    <source>
        <dbReference type="SAM" id="MobiDB-lite"/>
    </source>
</evidence>
<dbReference type="InterPro" id="IPR000719">
    <property type="entry name" value="Prot_kinase_dom"/>
</dbReference>
<dbReference type="PANTHER" id="PTHR19879:SF9">
    <property type="entry name" value="TRANSCRIPTION INITIATION FACTOR TFIID SUBUNIT 5"/>
    <property type="match status" value="1"/>
</dbReference>
<dbReference type="EMBL" id="PVNG01000002">
    <property type="protein sequence ID" value="PRX69314.1"/>
    <property type="molecule type" value="Genomic_DNA"/>
</dbReference>
<dbReference type="PROSITE" id="PS00108">
    <property type="entry name" value="PROTEIN_KINASE_ST"/>
    <property type="match status" value="1"/>
</dbReference>
<dbReference type="SMART" id="SM00220">
    <property type="entry name" value="S_TKc"/>
    <property type="match status" value="1"/>
</dbReference>
<dbReference type="Pfam" id="PF00069">
    <property type="entry name" value="Pkinase"/>
    <property type="match status" value="1"/>
</dbReference>
<comment type="caution">
    <text evidence="4">The sequence shown here is derived from an EMBL/GenBank/DDBJ whole genome shotgun (WGS) entry which is preliminary data.</text>
</comment>
<dbReference type="RefSeq" id="WP_106235499.1">
    <property type="nucleotide sequence ID" value="NZ_PVNG01000002.1"/>
</dbReference>
<feature type="region of interest" description="Disordered" evidence="2">
    <location>
        <begin position="363"/>
        <end position="412"/>
    </location>
</feature>
<dbReference type="GO" id="GO:0005524">
    <property type="term" value="F:ATP binding"/>
    <property type="evidence" value="ECO:0007669"/>
    <property type="project" value="InterPro"/>
</dbReference>
<dbReference type="InterPro" id="IPR011659">
    <property type="entry name" value="WD40"/>
</dbReference>
<feature type="region of interest" description="Disordered" evidence="2">
    <location>
        <begin position="1011"/>
        <end position="1094"/>
    </location>
</feature>
<feature type="compositionally biased region" description="Basic and acidic residues" evidence="2">
    <location>
        <begin position="363"/>
        <end position="374"/>
    </location>
</feature>
<dbReference type="InterPro" id="IPR036322">
    <property type="entry name" value="WD40_repeat_dom_sf"/>
</dbReference>
<dbReference type="Proteomes" id="UP000238312">
    <property type="component" value="Unassembled WGS sequence"/>
</dbReference>
<dbReference type="OrthoDB" id="582179at2"/>
<dbReference type="PANTHER" id="PTHR19879">
    <property type="entry name" value="TRANSCRIPTION INITIATION FACTOR TFIID"/>
    <property type="match status" value="1"/>
</dbReference>
<dbReference type="Pfam" id="PF20703">
    <property type="entry name" value="nSTAND1"/>
    <property type="match status" value="1"/>
</dbReference>
<sequence length="1312" mass="138495">MTALTSSDPRRLGRYWLAGRLGAGGQGVVYEAYGESGERVAVKVPRLDGPEARARLAKEAAAAGRVASFCTAAVIEAQVEQAPLYIVSEYVPGPSLRRAVTESGPYGADALRRLAIGVATALTAIHQAGIVHRDLKPDNIILGPDGPRVIDFGVARETGPTTTGPIMGTPGYMAPEVLTGRAATGAADVWAWAMVLLFAARGSDAIPAGEPMAVVSRVLEFTADVTGLPDEIAPLVSAATAHDPATRPAAGDLLLGLLGLPGDGGGGPLGDGPRDGGEPVDDPLVRGSGVAAELTGEADPGLGAVAEELYRELSEAERACVPEVFLRMLDGDTLRPVRRDELPEIEGLDAMLDLFAAAGLVTRREETPESERTPEPSGEASKPLGEADERTGEAGEQRGEAGELSRKAGERSGVVGERSGVVYGLPAPGLVRAWPRLREWVAANRDGLPVHRRLADAAAEWDGHGRRPADLMQGTPLDRTLRWAAAERRDLTLARREREFLDAAAAEVRRRGRRRGLIAAALAVLLVVALGGLGTAEYLRRESVRQRDDARAKELALRASGLREVEPELARLLSVAAWRLSPETTEARGALLDSASQHVSDVFTAPYVDSSSVQALDVDGRILAAATDGTARLWDVTSGRRLREVTGIGTGVTRLAVSRDGRSLAALDDDGVRVWDTVTGRPLGGPFAKEAGGFDGLEFDRSGRLISAPRPSGGAEWWDVSKRARLTAPGGAALVGVSPDGRYGVVAAGQRTAEVWDLRRGRRLRLPSLPGTGTTTAAAFSDDSRALALVEDTPRHDKPITHLYDLTTRTAKQPVEGSTLQAADFVFGGGYIALWSPGEQLTVARWDGWTTMLTLPLPADPVQVRYDLVGRAVRVLNGQGGVVTLDVSMMFDRPLRLDPPLDHDVVTLKVAPGGRMLAVKREPSALTAHQLRTLELLDPATGARKAGPIAWKGEGKAMAFSRDGTRLAFGDGEVVRLLDVASGRVTQQFGLVAEQGDSASGPAYSVSEQIEGTFEPSESAPEPSDSASGPPGGGPSEPEPADSAPESSDSVSESADSASEPSESAAESAESASERPSSVSELAFGPDGRTLAVQPDGGEFFVVDLRDLKRRSFAGSGVPGGGPMEFAPDGARLFVAEPQPRLYDAGRDALVPVAAGTGSLEGAFAYSPDGRRIAFSGPDRITLWDRDLRTRLGAFPVTAGMREAIMLTWSPDGRWIASFEDGPRLRLWDVASGRQIGVVYDGLAESDIDNAWLGFSADGTKLHSLGVDGTFRTHELDGARLAATVCELAGRALTTSEWRDYMPGVDPFALCT</sequence>
<protein>
    <submittedName>
        <fullName evidence="4">WD40 repeat protein</fullName>
    </submittedName>
</protein>
<evidence type="ECO:0000313" key="4">
    <source>
        <dbReference type="EMBL" id="PRX69314.1"/>
    </source>
</evidence>
<feature type="compositionally biased region" description="Low complexity" evidence="2">
    <location>
        <begin position="1015"/>
        <end position="1029"/>
    </location>
</feature>
<dbReference type="InterPro" id="IPR001680">
    <property type="entry name" value="WD40_rpt"/>
</dbReference>
<feature type="compositionally biased region" description="Basic and acidic residues" evidence="2">
    <location>
        <begin position="385"/>
        <end position="410"/>
    </location>
</feature>
<reference evidence="4 5" key="1">
    <citation type="submission" date="2018-03" db="EMBL/GenBank/DDBJ databases">
        <title>Genomic Encyclopedia of Type Strains, Phase III (KMG-III): the genomes of soil and plant-associated and newly described type strains.</title>
        <authorList>
            <person name="Whitman W."/>
        </authorList>
    </citation>
    <scope>NUCLEOTIDE SEQUENCE [LARGE SCALE GENOMIC DNA]</scope>
    <source>
        <strain evidence="4 5">CGMCC 4.7104</strain>
    </source>
</reference>
<evidence type="ECO:0000259" key="3">
    <source>
        <dbReference type="PROSITE" id="PS50011"/>
    </source>
</evidence>
<dbReference type="InterPro" id="IPR011047">
    <property type="entry name" value="Quinoprotein_ADH-like_sf"/>
</dbReference>
<gene>
    <name evidence="4" type="ORF">B0I32_102371</name>
</gene>
<dbReference type="InterPro" id="IPR008271">
    <property type="entry name" value="Ser/Thr_kinase_AS"/>
</dbReference>
<dbReference type="InterPro" id="IPR049052">
    <property type="entry name" value="nSTAND1"/>
</dbReference>
<proteinExistence type="predicted"/>
<dbReference type="Gene3D" id="2.130.10.10">
    <property type="entry name" value="YVTN repeat-like/Quinoprotein amine dehydrogenase"/>
    <property type="match status" value="3"/>
</dbReference>
<dbReference type="Gene3D" id="3.30.200.20">
    <property type="entry name" value="Phosphorylase Kinase, domain 1"/>
    <property type="match status" value="1"/>
</dbReference>
<dbReference type="SUPFAM" id="SSF56112">
    <property type="entry name" value="Protein kinase-like (PK-like)"/>
    <property type="match status" value="1"/>
</dbReference>
<dbReference type="GO" id="GO:0004672">
    <property type="term" value="F:protein kinase activity"/>
    <property type="evidence" value="ECO:0007669"/>
    <property type="project" value="InterPro"/>
</dbReference>
<organism evidence="4 5">
    <name type="scientific">Nonomuraea fuscirosea</name>
    <dbReference type="NCBI Taxonomy" id="1291556"/>
    <lineage>
        <taxon>Bacteria</taxon>
        <taxon>Bacillati</taxon>
        <taxon>Actinomycetota</taxon>
        <taxon>Actinomycetes</taxon>
        <taxon>Streptosporangiales</taxon>
        <taxon>Streptosporangiaceae</taxon>
        <taxon>Nonomuraea</taxon>
    </lineage>
</organism>
<dbReference type="InterPro" id="IPR015943">
    <property type="entry name" value="WD40/YVTN_repeat-like_dom_sf"/>
</dbReference>
<dbReference type="Pfam" id="PF00400">
    <property type="entry name" value="WD40"/>
    <property type="match status" value="1"/>
</dbReference>
<accession>A0A2T0N955</accession>
<dbReference type="PROSITE" id="PS50011">
    <property type="entry name" value="PROTEIN_KINASE_DOM"/>
    <property type="match status" value="1"/>
</dbReference>
<keyword evidence="1" id="KW-0853">WD repeat</keyword>
<dbReference type="SMART" id="SM00320">
    <property type="entry name" value="WD40"/>
    <property type="match status" value="4"/>
</dbReference>
<dbReference type="SUPFAM" id="SSF50998">
    <property type="entry name" value="Quinoprotein alcohol dehydrogenase-like"/>
    <property type="match status" value="1"/>
</dbReference>
<feature type="repeat" description="WD" evidence="1">
    <location>
        <begin position="622"/>
        <end position="644"/>
    </location>
</feature>
<keyword evidence="5" id="KW-1185">Reference proteome</keyword>
<dbReference type="PROSITE" id="PS50082">
    <property type="entry name" value="WD_REPEATS_2"/>
    <property type="match status" value="1"/>
</dbReference>
<dbReference type="CDD" id="cd14014">
    <property type="entry name" value="STKc_PknB_like"/>
    <property type="match status" value="1"/>
</dbReference>
<dbReference type="InterPro" id="IPR011009">
    <property type="entry name" value="Kinase-like_dom_sf"/>
</dbReference>
<evidence type="ECO:0000313" key="5">
    <source>
        <dbReference type="Proteomes" id="UP000238312"/>
    </source>
</evidence>
<dbReference type="Pfam" id="PF07676">
    <property type="entry name" value="PD40"/>
    <property type="match status" value="1"/>
</dbReference>
<feature type="domain" description="Protein kinase" evidence="3">
    <location>
        <begin position="15"/>
        <end position="260"/>
    </location>
</feature>
<dbReference type="SUPFAM" id="SSF50978">
    <property type="entry name" value="WD40 repeat-like"/>
    <property type="match status" value="1"/>
</dbReference>
<dbReference type="Gene3D" id="1.10.510.10">
    <property type="entry name" value="Transferase(Phosphotransferase) domain 1"/>
    <property type="match status" value="1"/>
</dbReference>
<evidence type="ECO:0000256" key="1">
    <source>
        <dbReference type="PROSITE-ProRule" id="PRU00221"/>
    </source>
</evidence>